<evidence type="ECO:0000256" key="7">
    <source>
        <dbReference type="ARBA" id="ARBA00022638"/>
    </source>
</evidence>
<evidence type="ECO:0000256" key="9">
    <source>
        <dbReference type="ARBA" id="ARBA00023157"/>
    </source>
</evidence>
<evidence type="ECO:0000256" key="12">
    <source>
        <dbReference type="SAM" id="MobiDB-lite"/>
    </source>
</evidence>
<keyword evidence="9" id="KW-1015">Disulfide bond</keyword>
<comment type="function">
    <text evidence="11">This enzyme has both lysozyme (acetylmuramidase) and diacetylmuramidase activities.</text>
</comment>
<proteinExistence type="inferred from homology"/>
<protein>
    <recommendedName>
        <fullName evidence="4">lysozyme</fullName>
        <ecNumber evidence="4">3.2.1.17</ecNumber>
    </recommendedName>
</protein>
<feature type="region of interest" description="Disordered" evidence="12">
    <location>
        <begin position="1"/>
        <end position="47"/>
    </location>
</feature>
<comment type="similarity">
    <text evidence="3">Belongs to the glycosyl hydrolase 25 family.</text>
</comment>
<evidence type="ECO:0000313" key="13">
    <source>
        <dbReference type="EMBL" id="MBE9375512.1"/>
    </source>
</evidence>
<dbReference type="GO" id="GO:0031640">
    <property type="term" value="P:killing of cells of another organism"/>
    <property type="evidence" value="ECO:0007669"/>
    <property type="project" value="UniProtKB-KW"/>
</dbReference>
<evidence type="ECO:0000256" key="11">
    <source>
        <dbReference type="ARBA" id="ARBA00055588"/>
    </source>
</evidence>
<dbReference type="AlphaFoldDB" id="A0A929B929"/>
<dbReference type="GO" id="GO:0009253">
    <property type="term" value="P:peptidoglycan catabolic process"/>
    <property type="evidence" value="ECO:0007669"/>
    <property type="project" value="InterPro"/>
</dbReference>
<dbReference type="PANTHER" id="PTHR34135">
    <property type="entry name" value="LYSOZYME"/>
    <property type="match status" value="1"/>
</dbReference>
<keyword evidence="6" id="KW-0929">Antimicrobial</keyword>
<evidence type="ECO:0000256" key="1">
    <source>
        <dbReference type="ARBA" id="ARBA00000632"/>
    </source>
</evidence>
<dbReference type="Pfam" id="PF01183">
    <property type="entry name" value="Glyco_hydro_25"/>
    <property type="match status" value="1"/>
</dbReference>
<dbReference type="GO" id="GO:0016052">
    <property type="term" value="P:carbohydrate catabolic process"/>
    <property type="evidence" value="ECO:0007669"/>
    <property type="project" value="TreeGrafter"/>
</dbReference>
<evidence type="ECO:0000256" key="6">
    <source>
        <dbReference type="ARBA" id="ARBA00022529"/>
    </source>
</evidence>
<keyword evidence="8 13" id="KW-0378">Hydrolase</keyword>
<evidence type="ECO:0000256" key="10">
    <source>
        <dbReference type="ARBA" id="ARBA00023295"/>
    </source>
</evidence>
<dbReference type="Gene3D" id="3.20.20.80">
    <property type="entry name" value="Glycosidases"/>
    <property type="match status" value="1"/>
</dbReference>
<dbReference type="SMART" id="SM00641">
    <property type="entry name" value="Glyco_25"/>
    <property type="match status" value="1"/>
</dbReference>
<evidence type="ECO:0000256" key="4">
    <source>
        <dbReference type="ARBA" id="ARBA00012732"/>
    </source>
</evidence>
<gene>
    <name evidence="13" type="ORF">IQ251_13750</name>
</gene>
<dbReference type="InterPro" id="IPR018077">
    <property type="entry name" value="Glyco_hydro_fam25_subgr"/>
</dbReference>
<dbReference type="PANTHER" id="PTHR34135:SF2">
    <property type="entry name" value="LYSOZYME"/>
    <property type="match status" value="1"/>
</dbReference>
<dbReference type="FunFam" id="3.20.20.80:FF:000060">
    <property type="entry name" value="Lysozyme M1"/>
    <property type="match status" value="1"/>
</dbReference>
<dbReference type="EMBL" id="JADEYC010000021">
    <property type="protein sequence ID" value="MBE9375512.1"/>
    <property type="molecule type" value="Genomic_DNA"/>
</dbReference>
<evidence type="ECO:0000256" key="8">
    <source>
        <dbReference type="ARBA" id="ARBA00022801"/>
    </source>
</evidence>
<keyword evidence="10" id="KW-0326">Glycosidase</keyword>
<organism evidence="13 14">
    <name type="scientific">Saccharopolyspora montiporae</name>
    <dbReference type="NCBI Taxonomy" id="2781240"/>
    <lineage>
        <taxon>Bacteria</taxon>
        <taxon>Bacillati</taxon>
        <taxon>Actinomycetota</taxon>
        <taxon>Actinomycetes</taxon>
        <taxon>Pseudonocardiales</taxon>
        <taxon>Pseudonocardiaceae</taxon>
        <taxon>Saccharopolyspora</taxon>
    </lineage>
</organism>
<dbReference type="EC" id="3.2.1.17" evidence="4"/>
<accession>A0A929B929</accession>
<evidence type="ECO:0000256" key="2">
    <source>
        <dbReference type="ARBA" id="ARBA00004613"/>
    </source>
</evidence>
<dbReference type="InterPro" id="IPR002053">
    <property type="entry name" value="Glyco_hydro_25"/>
</dbReference>
<comment type="catalytic activity">
    <reaction evidence="1">
        <text>Hydrolysis of (1-&gt;4)-beta-linkages between N-acetylmuramic acid and N-acetyl-D-glucosamine residues in a peptidoglycan and between N-acetyl-D-glucosamine residues in chitodextrins.</text>
        <dbReference type="EC" id="3.2.1.17"/>
    </reaction>
</comment>
<keyword evidence="7" id="KW-0081">Bacteriolytic enzyme</keyword>
<keyword evidence="14" id="KW-1185">Reference proteome</keyword>
<dbReference type="GO" id="GO:0042742">
    <property type="term" value="P:defense response to bacterium"/>
    <property type="evidence" value="ECO:0007669"/>
    <property type="project" value="UniProtKB-KW"/>
</dbReference>
<reference evidence="13" key="1">
    <citation type="submission" date="2020-10" db="EMBL/GenBank/DDBJ databases">
        <title>Diversity and distribution of actinomycetes associated with coral in the coast of Hainan.</title>
        <authorList>
            <person name="Li F."/>
        </authorList>
    </citation>
    <scope>NUCLEOTIDE SEQUENCE</scope>
    <source>
        <strain evidence="13">HNM0983</strain>
    </source>
</reference>
<keyword evidence="5" id="KW-0964">Secreted</keyword>
<name>A0A929B929_9PSEU</name>
<comment type="caution">
    <text evidence="13">The sequence shown here is derived from an EMBL/GenBank/DDBJ whole genome shotgun (WGS) entry which is preliminary data.</text>
</comment>
<comment type="subcellular location">
    <subcellularLocation>
        <location evidence="2">Secreted</location>
    </subcellularLocation>
</comment>
<evidence type="ECO:0000256" key="3">
    <source>
        <dbReference type="ARBA" id="ARBA00010646"/>
    </source>
</evidence>
<dbReference type="GO" id="GO:0005576">
    <property type="term" value="C:extracellular region"/>
    <property type="evidence" value="ECO:0007669"/>
    <property type="project" value="UniProtKB-SubCell"/>
</dbReference>
<evidence type="ECO:0000256" key="5">
    <source>
        <dbReference type="ARBA" id="ARBA00022525"/>
    </source>
</evidence>
<dbReference type="GO" id="GO:0016998">
    <property type="term" value="P:cell wall macromolecule catabolic process"/>
    <property type="evidence" value="ECO:0007669"/>
    <property type="project" value="InterPro"/>
</dbReference>
<sequence>MHVHAPCRSVGLVKPESPDQPGTPETNDHVSTPEETDDRGLRSAAMRTDHTLRSAVDRVRPTGNRVGAWLAPLFERIRQWLAPLIRTIQESSAFRSLQEKLAPRLAEARQKLSAEDGEGRSGSKRLRSMQLGAAVAAVGVVGLIIGGVSGQQGQGDETAQASPVQAAVPGQGGNTPMASPDPNAPNRGGAPEPPAPLGPPVEGIDVSNHNGDIDWKQVKADGKEFSFVLASDGTSFSNPMYDEQYHGAKDAGLITGAYHFARPDDSGAAEQANRFLDVAQYQNDGKTLPPVLDLEVDPNSGGCYNKSVDEMHAWTDEFSATVKDRTGHEPIIYANPSFWQQCMGSTDSYGDHSLWLASYGVDEPQIPNGFNDWDFWQYSESGSVAGIEGDTDLNIYDEGIERLRQLAS</sequence>
<dbReference type="InterPro" id="IPR017853">
    <property type="entry name" value="GH"/>
</dbReference>
<dbReference type="SUPFAM" id="SSF51445">
    <property type="entry name" value="(Trans)glycosidases"/>
    <property type="match status" value="1"/>
</dbReference>
<dbReference type="PROSITE" id="PS51904">
    <property type="entry name" value="GLYCOSYL_HYDROL_F25_2"/>
    <property type="match status" value="1"/>
</dbReference>
<dbReference type="Proteomes" id="UP000598360">
    <property type="component" value="Unassembled WGS sequence"/>
</dbReference>
<feature type="region of interest" description="Disordered" evidence="12">
    <location>
        <begin position="150"/>
        <end position="210"/>
    </location>
</feature>
<dbReference type="GO" id="GO:0003796">
    <property type="term" value="F:lysozyme activity"/>
    <property type="evidence" value="ECO:0007669"/>
    <property type="project" value="UniProtKB-EC"/>
</dbReference>
<evidence type="ECO:0000313" key="14">
    <source>
        <dbReference type="Proteomes" id="UP000598360"/>
    </source>
</evidence>